<dbReference type="Pfam" id="PF13250">
    <property type="entry name" value="SNIPE"/>
    <property type="match status" value="1"/>
</dbReference>
<gene>
    <name evidence="3" type="ORF">POL25_37470</name>
</gene>
<evidence type="ECO:0000256" key="1">
    <source>
        <dbReference type="SAM" id="Coils"/>
    </source>
</evidence>
<sequence length="258" mass="28826">MVEIVLLCILALSLCGLGLVVHRLRALKASHLELKRRFSPVFDLERERQRVKAEVDEERRCFAAERARGAAEIESARSQVASERATFLAQRVAAAAELEAERRRLEAELDGECRRSAAELAKDRQGLAAERQRGAAELEGARLQVASDAAALDTTRRQVATEVAAQRAAAVVEVEQMRVASATLRAEFAALDEESNLQSFAFYKPRYAFTSSEHYQRQLEDTRDRQKGMLKDKEAATCAEEWLVNGSKAEGRKQIIRP</sequence>
<evidence type="ECO:0000259" key="2">
    <source>
        <dbReference type="Pfam" id="PF13250"/>
    </source>
</evidence>
<keyword evidence="1" id="KW-0175">Coiled coil</keyword>
<keyword evidence="4" id="KW-1185">Reference proteome</keyword>
<feature type="coiled-coil region" evidence="1">
    <location>
        <begin position="88"/>
        <end position="115"/>
    </location>
</feature>
<dbReference type="RefSeq" id="WP_272091180.1">
    <property type="nucleotide sequence ID" value="NZ_JAQNDL010000004.1"/>
</dbReference>
<organism evidence="3 4">
    <name type="scientific">Nannocystis bainbridge</name>
    <dbReference type="NCBI Taxonomy" id="2995303"/>
    <lineage>
        <taxon>Bacteria</taxon>
        <taxon>Pseudomonadati</taxon>
        <taxon>Myxococcota</taxon>
        <taxon>Polyangia</taxon>
        <taxon>Nannocystales</taxon>
        <taxon>Nannocystaceae</taxon>
        <taxon>Nannocystis</taxon>
    </lineage>
</organism>
<reference evidence="3 4" key="1">
    <citation type="submission" date="2022-11" db="EMBL/GenBank/DDBJ databases">
        <title>Minimal conservation of predation-associated metabolite biosynthetic gene clusters underscores biosynthetic potential of Myxococcota including descriptions for ten novel species: Archangium lansinium sp. nov., Myxococcus landrumus sp. nov., Nannocystis bai.</title>
        <authorList>
            <person name="Ahearne A."/>
            <person name="Stevens C."/>
            <person name="Dowd S."/>
        </authorList>
    </citation>
    <scope>NUCLEOTIDE SEQUENCE [LARGE SCALE GENOMIC DNA]</scope>
    <source>
        <strain evidence="3 4">BB15-2</strain>
    </source>
</reference>
<proteinExistence type="predicted"/>
<feature type="domain" description="SNIPE associated" evidence="2">
    <location>
        <begin position="212"/>
        <end position="255"/>
    </location>
</feature>
<protein>
    <recommendedName>
        <fullName evidence="2">SNIPE associated domain-containing protein</fullName>
    </recommendedName>
</protein>
<accession>A0ABT5E9V7</accession>
<evidence type="ECO:0000313" key="3">
    <source>
        <dbReference type="EMBL" id="MDC0722639.1"/>
    </source>
</evidence>
<evidence type="ECO:0000313" key="4">
    <source>
        <dbReference type="Proteomes" id="UP001221686"/>
    </source>
</evidence>
<dbReference type="InterPro" id="IPR025280">
    <property type="entry name" value="SNIPE"/>
</dbReference>
<dbReference type="Proteomes" id="UP001221686">
    <property type="component" value="Unassembled WGS sequence"/>
</dbReference>
<name>A0ABT5E9V7_9BACT</name>
<comment type="caution">
    <text evidence="3">The sequence shown here is derived from an EMBL/GenBank/DDBJ whole genome shotgun (WGS) entry which is preliminary data.</text>
</comment>
<dbReference type="EMBL" id="JAQNDL010000004">
    <property type="protein sequence ID" value="MDC0722639.1"/>
    <property type="molecule type" value="Genomic_DNA"/>
</dbReference>